<keyword evidence="8 10" id="KW-0560">Oxidoreductase</keyword>
<dbReference type="InterPro" id="IPR016204">
    <property type="entry name" value="HDH"/>
</dbReference>
<evidence type="ECO:0000256" key="3">
    <source>
        <dbReference type="ARBA" id="ARBA00006753"/>
    </source>
</evidence>
<comment type="catalytic activity">
    <reaction evidence="10">
        <text>L-homoserine + NADP(+) = L-aspartate 4-semialdehyde + NADPH + H(+)</text>
        <dbReference type="Rhea" id="RHEA:15761"/>
        <dbReference type="ChEBI" id="CHEBI:15378"/>
        <dbReference type="ChEBI" id="CHEBI:57476"/>
        <dbReference type="ChEBI" id="CHEBI:57783"/>
        <dbReference type="ChEBI" id="CHEBI:58349"/>
        <dbReference type="ChEBI" id="CHEBI:537519"/>
        <dbReference type="EC" id="1.1.1.3"/>
    </reaction>
</comment>
<dbReference type="Pfam" id="PF00742">
    <property type="entry name" value="Homoserine_dh"/>
    <property type="match status" value="1"/>
</dbReference>
<dbReference type="PIRSF" id="PIRSF000098">
    <property type="entry name" value="Homoser_dehydrog"/>
    <property type="match status" value="1"/>
</dbReference>
<evidence type="ECO:0000313" key="15">
    <source>
        <dbReference type="Proteomes" id="UP001595824"/>
    </source>
</evidence>
<protein>
    <recommendedName>
        <fullName evidence="5 10">Homoserine dehydrogenase</fullName>
        <ecNumber evidence="4 10">1.1.1.3</ecNumber>
    </recommendedName>
</protein>
<feature type="domain" description="Homoserine dehydrogenase catalytic" evidence="12">
    <location>
        <begin position="139"/>
        <end position="319"/>
    </location>
</feature>
<proteinExistence type="inferred from homology"/>
<comment type="caution">
    <text evidence="14">The sequence shown here is derived from an EMBL/GenBank/DDBJ whole genome shotgun (WGS) entry which is preliminary data.</text>
</comment>
<evidence type="ECO:0000256" key="7">
    <source>
        <dbReference type="ARBA" id="ARBA00022697"/>
    </source>
</evidence>
<dbReference type="PANTHER" id="PTHR43331:SF1">
    <property type="entry name" value="HOMOSERINE DEHYDROGENASE"/>
    <property type="match status" value="1"/>
</dbReference>
<dbReference type="SUPFAM" id="SSF55347">
    <property type="entry name" value="Glyceraldehyde-3-phosphate dehydrogenase-like, C-terminal domain"/>
    <property type="match status" value="1"/>
</dbReference>
<gene>
    <name evidence="14" type="ORF">ACFPC0_03700</name>
</gene>
<dbReference type="InterPro" id="IPR001342">
    <property type="entry name" value="HDH_cat"/>
</dbReference>
<evidence type="ECO:0000256" key="10">
    <source>
        <dbReference type="RuleBase" id="RU000579"/>
    </source>
</evidence>
<dbReference type="Proteomes" id="UP001595824">
    <property type="component" value="Unassembled WGS sequence"/>
</dbReference>
<keyword evidence="9 10" id="KW-0486">Methionine biosynthesis</keyword>
<evidence type="ECO:0000256" key="5">
    <source>
        <dbReference type="ARBA" id="ARBA00013376"/>
    </source>
</evidence>
<evidence type="ECO:0000256" key="2">
    <source>
        <dbReference type="ARBA" id="ARBA00005062"/>
    </source>
</evidence>
<keyword evidence="15" id="KW-1185">Reference proteome</keyword>
<sequence>MNTAPLKVAVLGCGVVGTEVVRRLHSSAPDLAARIGAPVELAGVAVRDTRRPRGLGLDPGLWTDDPLALVKRGDIDIVVELLGGTEPARSLAVAAMEQGASVVSANKALLAEHGPLLHESAARHGVDLLYEASVAGAVPLLRPLRDSLGGDRITRITGVVNGTTNYILDRMTETGGGFAAALREAVDHGYAEADPTADVEGLDAAAKAVVLAALAFGVRVPPADVRREGITGVTAADVADARALGRVVKPVTVLERPTGRDGVLLRVHPAMVARAHPLAEVRGADNAVLVEAADAGPLLFRGAGAGGVPTAGAVLGDVVAAARRRVLGHRGAAPQTLVARSGAVPGARSRHHLRVPVTDTAAALADVAAALRDGGVRVGGAHRRRAAGREALVLLTEDTDDAALSSALAAVAALPCVSGAPRGMRLLDAEEHR</sequence>
<dbReference type="EC" id="1.1.1.3" evidence="4 10"/>
<name>A0ABV8T8M2_9ACTN</name>
<dbReference type="PANTHER" id="PTHR43331">
    <property type="entry name" value="HOMOSERINE DEHYDROGENASE"/>
    <property type="match status" value="1"/>
</dbReference>
<dbReference type="InterPro" id="IPR019811">
    <property type="entry name" value="HDH_CS"/>
</dbReference>
<dbReference type="Gene3D" id="3.40.50.720">
    <property type="entry name" value="NAD(P)-binding Rossmann-like Domain"/>
    <property type="match status" value="1"/>
</dbReference>
<dbReference type="Pfam" id="PF03447">
    <property type="entry name" value="NAD_binding_3"/>
    <property type="match status" value="1"/>
</dbReference>
<comment type="pathway">
    <text evidence="1 10">Amino-acid biosynthesis; L-threonine biosynthesis; L-threonine from L-aspartate: step 3/5.</text>
</comment>
<dbReference type="SUPFAM" id="SSF51735">
    <property type="entry name" value="NAD(P)-binding Rossmann-fold domains"/>
    <property type="match status" value="1"/>
</dbReference>
<evidence type="ECO:0000256" key="4">
    <source>
        <dbReference type="ARBA" id="ARBA00013213"/>
    </source>
</evidence>
<dbReference type="PROSITE" id="PS01042">
    <property type="entry name" value="HOMOSER_DHGENASE"/>
    <property type="match status" value="1"/>
</dbReference>
<dbReference type="InterPro" id="IPR005106">
    <property type="entry name" value="Asp/hSer_DH_NAD-bd"/>
</dbReference>
<evidence type="ECO:0000256" key="6">
    <source>
        <dbReference type="ARBA" id="ARBA00022605"/>
    </source>
</evidence>
<reference evidence="15" key="1">
    <citation type="journal article" date="2019" name="Int. J. Syst. Evol. Microbiol.">
        <title>The Global Catalogue of Microorganisms (GCM) 10K type strain sequencing project: providing services to taxonomists for standard genome sequencing and annotation.</title>
        <authorList>
            <consortium name="The Broad Institute Genomics Platform"/>
            <consortium name="The Broad Institute Genome Sequencing Center for Infectious Disease"/>
            <person name="Wu L."/>
            <person name="Ma J."/>
        </authorList>
    </citation>
    <scope>NUCLEOTIDE SEQUENCE [LARGE SCALE GENOMIC DNA]</scope>
    <source>
        <strain evidence="15">PCU 347</strain>
    </source>
</reference>
<accession>A0ABV8T8M2</accession>
<evidence type="ECO:0000259" key="12">
    <source>
        <dbReference type="Pfam" id="PF00742"/>
    </source>
</evidence>
<dbReference type="GO" id="GO:0004412">
    <property type="term" value="F:homoserine dehydrogenase activity"/>
    <property type="evidence" value="ECO:0007669"/>
    <property type="project" value="UniProtKB-EC"/>
</dbReference>
<dbReference type="InterPro" id="IPR036291">
    <property type="entry name" value="NAD(P)-bd_dom_sf"/>
</dbReference>
<dbReference type="EMBL" id="JBHSDP010000005">
    <property type="protein sequence ID" value="MFC4326949.1"/>
    <property type="molecule type" value="Genomic_DNA"/>
</dbReference>
<dbReference type="Gene3D" id="3.30.360.10">
    <property type="entry name" value="Dihydrodipicolinate Reductase, domain 2"/>
    <property type="match status" value="1"/>
</dbReference>
<keyword evidence="7 10" id="KW-0791">Threonine biosynthesis</keyword>
<dbReference type="NCBIfam" id="NF004976">
    <property type="entry name" value="PRK06349.1"/>
    <property type="match status" value="1"/>
</dbReference>
<evidence type="ECO:0000256" key="8">
    <source>
        <dbReference type="ARBA" id="ARBA00023002"/>
    </source>
</evidence>
<comment type="pathway">
    <text evidence="2 10">Amino-acid biosynthesis; L-methionine biosynthesis via de novo pathway; L-homoserine from L-aspartate: step 3/3.</text>
</comment>
<evidence type="ECO:0000259" key="13">
    <source>
        <dbReference type="Pfam" id="PF03447"/>
    </source>
</evidence>
<evidence type="ECO:0000256" key="9">
    <source>
        <dbReference type="ARBA" id="ARBA00023167"/>
    </source>
</evidence>
<organism evidence="14 15">
    <name type="scientific">Streptomyces andamanensis</name>
    <dbReference type="NCBI Taxonomy" id="1565035"/>
    <lineage>
        <taxon>Bacteria</taxon>
        <taxon>Bacillati</taxon>
        <taxon>Actinomycetota</taxon>
        <taxon>Actinomycetes</taxon>
        <taxon>Kitasatosporales</taxon>
        <taxon>Streptomycetaceae</taxon>
        <taxon>Streptomyces</taxon>
    </lineage>
</organism>
<dbReference type="RefSeq" id="WP_381736873.1">
    <property type="nucleotide sequence ID" value="NZ_JBHSDP010000005.1"/>
</dbReference>
<keyword evidence="6 10" id="KW-0028">Amino-acid biosynthesis</keyword>
<evidence type="ECO:0000256" key="1">
    <source>
        <dbReference type="ARBA" id="ARBA00005056"/>
    </source>
</evidence>
<evidence type="ECO:0000256" key="11">
    <source>
        <dbReference type="RuleBase" id="RU004171"/>
    </source>
</evidence>
<dbReference type="Gene3D" id="3.30.70.260">
    <property type="match status" value="1"/>
</dbReference>
<evidence type="ECO:0000313" key="14">
    <source>
        <dbReference type="EMBL" id="MFC4326949.1"/>
    </source>
</evidence>
<comment type="similarity">
    <text evidence="3 11">Belongs to the homoserine dehydrogenase family.</text>
</comment>
<feature type="domain" description="Aspartate/homoserine dehydrogenase NAD-binding" evidence="13">
    <location>
        <begin position="12"/>
        <end position="131"/>
    </location>
</feature>
<keyword evidence="10" id="KW-0521">NADP</keyword>